<evidence type="ECO:0000313" key="2">
    <source>
        <dbReference type="EMBL" id="CAK7904246.1"/>
    </source>
</evidence>
<sequence length="1213" mass="136575">MVTSHTETAVTGYADHLPTLSIRLPLKYGTLSKNNNINNNNEKFHLNLANSGQIIALDSIPGSFIDAVSWSILNDFRTIKFTPLITQANSLDLSFQQLEVNLPHPVSSANCLSVYLQRGVTEEDDSFLLLDVIDENYLFTSLKISLNDFVVIENKSSPKPFQLDKFNQWGHISVPYSFELRSPPYSLKAVSEHSLIVSLKDGGLLHFHRNSPLNDYDVHNFNESSSMNLLPFSFISGIWKGKKDNNSDNEASSASIVVGGVSANSVVDVIPVSADTIVTICVNKVLKIWSLNTHQQVQQAIDLKENPRDTSYWLSTSATVTRHLQIVKNKYTDKTYLTCYYTTKPQDINGSTFALKIWEIVDQGERGIDLFPLDSLSFNPTFPQASSKSTTVLPAWLVQDFQARITHQNTIEYHILWKTNTSSLVSVYTLDLSLGNITNVSWSSSPFLSAVSTTNSTSTPSSSSNVLSTFSAYHSANYYSDKILNSGIYDDLTVRTSLAIFREHVGLGDRIPPASLRQSILEAVKVPEHENDTRLGWYKLDSLCEEFKKLSEECLAICLGETNTSNGFILNSNSVSILRPSHTYEQFFLSTPEVLLASVLKRLSIIVSTKTYIKVYEQLVSTQSLSESGVTDIYNSLLKSKIPKEESDAIINELVNTPGMLDAINGLVNGDSTFKSSNDISDITTSTSIGSLTKLAAVASFKQIKTCHESILLGLAILLLIMEVNDPLLEIINLISSRLSTYKLLNAIFDTSFESSHKNVKVERHKLSNIENSLFWTGIVSKSSTLHKSIMNGEFIEAYNILFDKIVNDYENMTIDVIIQLINHDEGELIKSNFVDKLNSTNTVDRFLIGFVHLISNDPTKFYEVFQSEMDLSNTKVKLELQDKILQSLTANSNIKTFLNSLFDHNMEDPLLEKANYYHSLSILASSQVTTAQRQYTQKFITPIATTFLASSPTSAVIESDFTKGALKFEQTAILSLQELPTSDEVEGKIVEYYLNVFDMALNLGDYDLVYQALSYLASVKNPNDKFELKDLFTKFINNLITNRSISIIFPSTTGSSHPRKLFYEFYLLIDSILLGLANNELTLSNSLKYYEYLYSWRLFGGSSDYSSINLADKRGATEALYIFITRFRYEQNLLTNNESMEVDEDVKQYKLKILELYMIILNCLKSFENEEDQWLIKSQNLETLCVITLSELKEEYSAWLKELETDMKLEYI</sequence>
<protein>
    <recommendedName>
        <fullName evidence="1">Nucleoporin Nup120/160 beta-propeller domain-containing protein</fullName>
    </recommendedName>
</protein>
<feature type="domain" description="Nucleoporin Nup120/160 beta-propeller" evidence="1">
    <location>
        <begin position="68"/>
        <end position="585"/>
    </location>
</feature>
<accession>A0ABP0EAZ2</accession>
<dbReference type="Proteomes" id="UP001497600">
    <property type="component" value="Chromosome D"/>
</dbReference>
<proteinExistence type="predicted"/>
<dbReference type="Pfam" id="PF11715">
    <property type="entry name" value="Beta-prop_Nup120_160"/>
    <property type="match status" value="1"/>
</dbReference>
<name>A0ABP0EAZ2_9ASCO</name>
<dbReference type="EMBL" id="OZ004256">
    <property type="protein sequence ID" value="CAK7904246.1"/>
    <property type="molecule type" value="Genomic_DNA"/>
</dbReference>
<evidence type="ECO:0000313" key="3">
    <source>
        <dbReference type="Proteomes" id="UP001497600"/>
    </source>
</evidence>
<keyword evidence="3" id="KW-1185">Reference proteome</keyword>
<organism evidence="2 3">
    <name type="scientific">[Candida] anglica</name>
    <dbReference type="NCBI Taxonomy" id="148631"/>
    <lineage>
        <taxon>Eukaryota</taxon>
        <taxon>Fungi</taxon>
        <taxon>Dikarya</taxon>
        <taxon>Ascomycota</taxon>
        <taxon>Saccharomycotina</taxon>
        <taxon>Pichiomycetes</taxon>
        <taxon>Debaryomycetaceae</taxon>
        <taxon>Kurtzmaniella</taxon>
    </lineage>
</organism>
<reference evidence="2 3" key="1">
    <citation type="submission" date="2024-01" db="EMBL/GenBank/DDBJ databases">
        <authorList>
            <consortium name="Genoscope - CEA"/>
            <person name="William W."/>
        </authorList>
    </citation>
    <scope>NUCLEOTIDE SEQUENCE [LARGE SCALE GENOMIC DNA]</scope>
    <source>
        <strain evidence="2 3">29B2s-10</strain>
    </source>
</reference>
<gene>
    <name evidence="2" type="ORF">CAAN4_D08438</name>
</gene>
<dbReference type="InterPro" id="IPR059141">
    <property type="entry name" value="Beta-prop_Nup120_160"/>
</dbReference>
<evidence type="ECO:0000259" key="1">
    <source>
        <dbReference type="Pfam" id="PF11715"/>
    </source>
</evidence>